<dbReference type="EMBL" id="JAZDUA010000053">
    <property type="protein sequence ID" value="KAK7870731.1"/>
    <property type="molecule type" value="Genomic_DNA"/>
</dbReference>
<gene>
    <name evidence="3" type="ORF">R5R35_009883</name>
</gene>
<evidence type="ECO:0000313" key="3">
    <source>
        <dbReference type="EMBL" id="KAK7870731.1"/>
    </source>
</evidence>
<feature type="compositionally biased region" description="Low complexity" evidence="1">
    <location>
        <begin position="226"/>
        <end position="261"/>
    </location>
</feature>
<evidence type="ECO:0008006" key="5">
    <source>
        <dbReference type="Google" id="ProtNLM"/>
    </source>
</evidence>
<sequence>MSRPALLLLPLLLADVWAAPLTKYDQRQDGEFNVHAHLENFVILLIPGGGGGLLNIAAKIAPGGKHHGGKHVKGSAEGTARHPAEEVAMALPVGLKSPPYKVDIDADRRVPIVLSITAPRVASEEQHEVVIAESPAVTISKAQPPAPAPPQLEAQKPNAAPEDPPAQPEPPAKAEEQGEAGDKPAKAADEPSAPSEKPQDGPAPAPAASPAKPDSEPSAHKPIRKPAVAPAVTAAAAAPAAAAPAAASTAAADQKEAAAASEAERPAEPAKPAAAPAPAPAAAAAAAPAPVPAPAAEQAPASPPKQVAQEGRSRAARLELLRTGLVASPAGPCAPHEVRDGRCARALQPARVTKNFEDAVLLKALRFGLAPAN</sequence>
<keyword evidence="2" id="KW-0732">Signal</keyword>
<name>A0AAN9VXU5_9ORTH</name>
<organism evidence="3 4">
    <name type="scientific">Gryllus longicercus</name>
    <dbReference type="NCBI Taxonomy" id="2509291"/>
    <lineage>
        <taxon>Eukaryota</taxon>
        <taxon>Metazoa</taxon>
        <taxon>Ecdysozoa</taxon>
        <taxon>Arthropoda</taxon>
        <taxon>Hexapoda</taxon>
        <taxon>Insecta</taxon>
        <taxon>Pterygota</taxon>
        <taxon>Neoptera</taxon>
        <taxon>Polyneoptera</taxon>
        <taxon>Orthoptera</taxon>
        <taxon>Ensifera</taxon>
        <taxon>Gryllidea</taxon>
        <taxon>Grylloidea</taxon>
        <taxon>Gryllidae</taxon>
        <taxon>Gryllinae</taxon>
        <taxon>Gryllus</taxon>
    </lineage>
</organism>
<evidence type="ECO:0000256" key="1">
    <source>
        <dbReference type="SAM" id="MobiDB-lite"/>
    </source>
</evidence>
<feature type="compositionally biased region" description="Low complexity" evidence="1">
    <location>
        <begin position="270"/>
        <end position="306"/>
    </location>
</feature>
<feature type="compositionally biased region" description="Pro residues" evidence="1">
    <location>
        <begin position="162"/>
        <end position="171"/>
    </location>
</feature>
<evidence type="ECO:0000256" key="2">
    <source>
        <dbReference type="SAM" id="SignalP"/>
    </source>
</evidence>
<reference evidence="3 4" key="1">
    <citation type="submission" date="2024-03" db="EMBL/GenBank/DDBJ databases">
        <title>The genome assembly and annotation of the cricket Gryllus longicercus Weissman &amp; Gray.</title>
        <authorList>
            <person name="Szrajer S."/>
            <person name="Gray D."/>
            <person name="Ylla G."/>
        </authorList>
    </citation>
    <scope>NUCLEOTIDE SEQUENCE [LARGE SCALE GENOMIC DNA]</scope>
    <source>
        <strain evidence="3">DAG 2021-001</strain>
        <tissue evidence="3">Whole body minus gut</tissue>
    </source>
</reference>
<dbReference type="AlphaFoldDB" id="A0AAN9VXU5"/>
<comment type="caution">
    <text evidence="3">The sequence shown here is derived from an EMBL/GenBank/DDBJ whole genome shotgun (WGS) entry which is preliminary data.</text>
</comment>
<feature type="signal peptide" evidence="2">
    <location>
        <begin position="1"/>
        <end position="18"/>
    </location>
</feature>
<protein>
    <recommendedName>
        <fullName evidence="5">Skin secretory protein xP2-like</fullName>
    </recommendedName>
</protein>
<feature type="compositionally biased region" description="Low complexity" evidence="1">
    <location>
        <begin position="151"/>
        <end position="161"/>
    </location>
</feature>
<feature type="chain" id="PRO_5042941684" description="Skin secretory protein xP2-like" evidence="2">
    <location>
        <begin position="19"/>
        <end position="373"/>
    </location>
</feature>
<proteinExistence type="predicted"/>
<accession>A0AAN9VXU5</accession>
<keyword evidence="4" id="KW-1185">Reference proteome</keyword>
<feature type="compositionally biased region" description="Basic and acidic residues" evidence="1">
    <location>
        <begin position="172"/>
        <end position="189"/>
    </location>
</feature>
<feature type="region of interest" description="Disordered" evidence="1">
    <location>
        <begin position="140"/>
        <end position="316"/>
    </location>
</feature>
<evidence type="ECO:0000313" key="4">
    <source>
        <dbReference type="Proteomes" id="UP001378592"/>
    </source>
</evidence>
<dbReference type="Proteomes" id="UP001378592">
    <property type="component" value="Unassembled WGS sequence"/>
</dbReference>